<evidence type="ECO:0000313" key="1">
    <source>
        <dbReference type="EMBL" id="KMO31195.1"/>
    </source>
</evidence>
<dbReference type="OrthoDB" id="9776898at2"/>
<dbReference type="PANTHER" id="PTHR47017:SF1">
    <property type="entry name" value="ACYL-COA"/>
    <property type="match status" value="1"/>
</dbReference>
<sequence length="406" mass="44830">METTGEAGCGATPAAGALQVRVVQRLSEIPAAEWDRCALSAESLTGAAESHNPFVSHAFLSSLEDAGCVGGRSGWLPLHVAAERDGKVIGYAPCYLKSHSQGEYVFDHGWADAFERAGGRYYPKLQVSVPFTPVTGPRFLIAPGEDPEEATAALAAGLRALRRETKASSVHVTFLPEVEAERAGDLGFLRRVDQQFHWDNAGYATFDDFLGALASRKRKAIKRERRDALAAGLTIEWVTGSDLTEAHWDAFYRFYMDTGSRKWGRPYLNRRFFSLIGERMPERILLVMARREGQYVAGAINLIGDRALYGRNWGCIEDHPFLHFEVCYYQAIDFAISRGLARVEAGAQGEHKLARGYRPVITHSAHDIADPSLRAAIADYLAREARHVEMAAEALDAATPFRKAED</sequence>
<evidence type="ECO:0008006" key="3">
    <source>
        <dbReference type="Google" id="ProtNLM"/>
    </source>
</evidence>
<dbReference type="Pfam" id="PF04339">
    <property type="entry name" value="FemAB_like"/>
    <property type="match status" value="1"/>
</dbReference>
<comment type="caution">
    <text evidence="1">The sequence shown here is derived from an EMBL/GenBank/DDBJ whole genome shotgun (WGS) entry which is preliminary data.</text>
</comment>
<reference evidence="1 2" key="1">
    <citation type="submission" date="2015-03" db="EMBL/GenBank/DDBJ databases">
        <title>Genome sequencing of Methylobacterium variabile DSM 16961.</title>
        <authorList>
            <person name="Chaudhry V."/>
            <person name="Patil P.B."/>
        </authorList>
    </citation>
    <scope>NUCLEOTIDE SEQUENCE [LARGE SCALE GENOMIC DNA]</scope>
    <source>
        <strain evidence="1 2">DSM 16961</strain>
    </source>
</reference>
<evidence type="ECO:0000313" key="2">
    <source>
        <dbReference type="Proteomes" id="UP000035955"/>
    </source>
</evidence>
<name>A0A0J6S7J5_9HYPH</name>
<dbReference type="Gene3D" id="3.40.630.30">
    <property type="match status" value="1"/>
</dbReference>
<dbReference type="PANTHER" id="PTHR47017">
    <property type="entry name" value="ACYL-COA"/>
    <property type="match status" value="1"/>
</dbReference>
<dbReference type="PATRIC" id="fig|298794.3.peg.3122"/>
<dbReference type="InterPro" id="IPR007434">
    <property type="entry name" value="FemAB-like"/>
</dbReference>
<dbReference type="SUPFAM" id="SSF55729">
    <property type="entry name" value="Acyl-CoA N-acyltransferases (Nat)"/>
    <property type="match status" value="1"/>
</dbReference>
<proteinExistence type="predicted"/>
<dbReference type="EMBL" id="LABY01000206">
    <property type="protein sequence ID" value="KMO31195.1"/>
    <property type="molecule type" value="Genomic_DNA"/>
</dbReference>
<keyword evidence="2" id="KW-1185">Reference proteome</keyword>
<dbReference type="AlphaFoldDB" id="A0A0J6S7J5"/>
<organism evidence="1 2">
    <name type="scientific">Methylobacterium variabile</name>
    <dbReference type="NCBI Taxonomy" id="298794"/>
    <lineage>
        <taxon>Bacteria</taxon>
        <taxon>Pseudomonadati</taxon>
        <taxon>Pseudomonadota</taxon>
        <taxon>Alphaproteobacteria</taxon>
        <taxon>Hyphomicrobiales</taxon>
        <taxon>Methylobacteriaceae</taxon>
        <taxon>Methylobacterium</taxon>
    </lineage>
</organism>
<protein>
    <recommendedName>
        <fullName evidence="3">N-acetyltransferase</fullName>
    </recommendedName>
</protein>
<gene>
    <name evidence="1" type="ORF">VQ02_26680</name>
</gene>
<dbReference type="InterPro" id="IPR016181">
    <property type="entry name" value="Acyl_CoA_acyltransferase"/>
</dbReference>
<accession>A0A0J6S7J5</accession>
<dbReference type="RefSeq" id="WP_048447262.1">
    <property type="nucleotide sequence ID" value="NZ_LABY01000206.1"/>
</dbReference>
<dbReference type="Proteomes" id="UP000035955">
    <property type="component" value="Unassembled WGS sequence"/>
</dbReference>